<accession>A0A0E9XIV4</accession>
<organism evidence="1">
    <name type="scientific">Anguilla anguilla</name>
    <name type="common">European freshwater eel</name>
    <name type="synonym">Muraena anguilla</name>
    <dbReference type="NCBI Taxonomy" id="7936"/>
    <lineage>
        <taxon>Eukaryota</taxon>
        <taxon>Metazoa</taxon>
        <taxon>Chordata</taxon>
        <taxon>Craniata</taxon>
        <taxon>Vertebrata</taxon>
        <taxon>Euteleostomi</taxon>
        <taxon>Actinopterygii</taxon>
        <taxon>Neopterygii</taxon>
        <taxon>Teleostei</taxon>
        <taxon>Anguilliformes</taxon>
        <taxon>Anguillidae</taxon>
        <taxon>Anguilla</taxon>
    </lineage>
</organism>
<evidence type="ECO:0000313" key="1">
    <source>
        <dbReference type="EMBL" id="JAI01741.1"/>
    </source>
</evidence>
<name>A0A0E9XIV4_ANGAN</name>
<reference evidence="1" key="1">
    <citation type="submission" date="2014-11" db="EMBL/GenBank/DDBJ databases">
        <authorList>
            <person name="Amaro Gonzalez C."/>
        </authorList>
    </citation>
    <scope>NUCLEOTIDE SEQUENCE</scope>
</reference>
<proteinExistence type="predicted"/>
<sequence>MRTCHSAQQCNFHWLYFANMSLMWYLIKCFLEI</sequence>
<reference evidence="1" key="2">
    <citation type="journal article" date="2015" name="Fish Shellfish Immunol.">
        <title>Early steps in the European eel (Anguilla anguilla)-Vibrio vulnificus interaction in the gills: Role of the RtxA13 toxin.</title>
        <authorList>
            <person name="Callol A."/>
            <person name="Pajuelo D."/>
            <person name="Ebbesson L."/>
            <person name="Teles M."/>
            <person name="MacKenzie S."/>
            <person name="Amaro C."/>
        </authorList>
    </citation>
    <scope>NUCLEOTIDE SEQUENCE</scope>
</reference>
<dbReference type="AlphaFoldDB" id="A0A0E9XIV4"/>
<dbReference type="EMBL" id="GBXM01006837">
    <property type="protein sequence ID" value="JAI01741.1"/>
    <property type="molecule type" value="Transcribed_RNA"/>
</dbReference>
<protein>
    <submittedName>
        <fullName evidence="1">Uncharacterized protein</fullName>
    </submittedName>
</protein>